<dbReference type="Proteomes" id="UP000707477">
    <property type="component" value="Unassembled WGS sequence"/>
</dbReference>
<sequence length="57" mass="6715">MDLLYYIVGEFMVWTAILASFIGFGYWLSESVHEMGGWKAWAIDFFGLTYNEKEDHK</sequence>
<evidence type="ECO:0000256" key="1">
    <source>
        <dbReference type="SAM" id="Phobius"/>
    </source>
</evidence>
<comment type="caution">
    <text evidence="2">The sequence shown here is derived from an EMBL/GenBank/DDBJ whole genome shotgun (WGS) entry which is preliminary data.</text>
</comment>
<accession>A0ABX1L7B8</accession>
<protein>
    <recommendedName>
        <fullName evidence="4">TMhelix containing protein</fullName>
    </recommendedName>
</protein>
<dbReference type="EMBL" id="JAAVSD010000024">
    <property type="protein sequence ID" value="NLR30254.1"/>
    <property type="molecule type" value="Genomic_DNA"/>
</dbReference>
<gene>
    <name evidence="2" type="ORF">HEQ44_08640</name>
</gene>
<dbReference type="RefSeq" id="WP_168868694.1">
    <property type="nucleotide sequence ID" value="NZ_JAAVSD010000024.1"/>
</dbReference>
<organism evidence="2 3">
    <name type="scientific">Levilactobacillus tujiorum</name>
    <dbReference type="NCBI Taxonomy" id="2912243"/>
    <lineage>
        <taxon>Bacteria</taxon>
        <taxon>Bacillati</taxon>
        <taxon>Bacillota</taxon>
        <taxon>Bacilli</taxon>
        <taxon>Lactobacillales</taxon>
        <taxon>Lactobacillaceae</taxon>
        <taxon>Levilactobacillus</taxon>
    </lineage>
</organism>
<keyword evidence="1" id="KW-0812">Transmembrane</keyword>
<feature type="transmembrane region" description="Helical" evidence="1">
    <location>
        <begin position="6"/>
        <end position="29"/>
    </location>
</feature>
<proteinExistence type="predicted"/>
<name>A0ABX1L7B8_9LACO</name>
<evidence type="ECO:0000313" key="3">
    <source>
        <dbReference type="Proteomes" id="UP000707477"/>
    </source>
</evidence>
<keyword evidence="3" id="KW-1185">Reference proteome</keyword>
<keyword evidence="1" id="KW-0472">Membrane</keyword>
<evidence type="ECO:0008006" key="4">
    <source>
        <dbReference type="Google" id="ProtNLM"/>
    </source>
</evidence>
<keyword evidence="1" id="KW-1133">Transmembrane helix</keyword>
<reference evidence="2 3" key="1">
    <citation type="submission" date="2020-03" db="EMBL/GenBank/DDBJ databases">
        <authorList>
            <person name="Zhang Z."/>
            <person name="Guo Z."/>
            <person name="Hou Q."/>
            <person name="Shen X."/>
        </authorList>
    </citation>
    <scope>NUCLEOTIDE SEQUENCE [LARGE SCALE GENOMIC DNA]</scope>
    <source>
        <strain evidence="2 3">HBUAS51329</strain>
    </source>
</reference>
<evidence type="ECO:0000313" key="2">
    <source>
        <dbReference type="EMBL" id="NLR30254.1"/>
    </source>
</evidence>